<dbReference type="AlphaFoldDB" id="A0A284VR37"/>
<evidence type="ECO:0000313" key="1">
    <source>
        <dbReference type="EMBL" id="SNQ61669.1"/>
    </source>
</evidence>
<sequence length="301" mass="33833">MLKKIQWVPIDGGVFATPSGDNLEPIVAKISDTFSSELARELLIKLGCDELNISVLYLGGSDGSLRPTIRSKLAKIASFAKSVDDLSKIEERVRGYFETCKIVKRNQFLGEMAQRIVAQAFRNQGLMVKDDEIRNLKGHDFEVETGREPDEEDILLLVRNVWVEVKETNQNEVRMTKPQVDAAVDRKDGYALCVLDLRDEEELRKSIIEAAESIDLETDIGESAFGKFAEEMVSKIIPLIRISQIGNNIEPKLKAYETATLDEGSGVRIEYGQQLHFVISCSIWNDEAKTLPEWIQGINTI</sequence>
<name>A0A284VR37_9EURY</name>
<organism evidence="1 2">
    <name type="scientific">Candidatus Methanoperedens nitratireducens</name>
    <dbReference type="NCBI Taxonomy" id="1392998"/>
    <lineage>
        <taxon>Archaea</taxon>
        <taxon>Methanobacteriati</taxon>
        <taxon>Methanobacteriota</taxon>
        <taxon>Stenosarchaea group</taxon>
        <taxon>Methanomicrobia</taxon>
        <taxon>Methanosarcinales</taxon>
        <taxon>ANME-2 cluster</taxon>
        <taxon>Candidatus Methanoperedentaceae</taxon>
        <taxon>Candidatus Methanoperedens</taxon>
    </lineage>
</organism>
<reference evidence="2" key="1">
    <citation type="submission" date="2017-06" db="EMBL/GenBank/DDBJ databases">
        <authorList>
            <person name="Cremers G."/>
        </authorList>
    </citation>
    <scope>NUCLEOTIDE SEQUENCE [LARGE SCALE GENOMIC DNA]</scope>
</reference>
<proteinExistence type="predicted"/>
<protein>
    <submittedName>
        <fullName evidence="1">Uncharacterized protein</fullName>
    </submittedName>
</protein>
<evidence type="ECO:0000313" key="2">
    <source>
        <dbReference type="Proteomes" id="UP000218615"/>
    </source>
</evidence>
<accession>A0A284VR37</accession>
<gene>
    <name evidence="1" type="ORF">MNV_460001</name>
</gene>
<keyword evidence="2" id="KW-1185">Reference proteome</keyword>
<dbReference type="Proteomes" id="UP000218615">
    <property type="component" value="Unassembled WGS sequence"/>
</dbReference>
<dbReference type="EMBL" id="FZMP01000192">
    <property type="protein sequence ID" value="SNQ61669.1"/>
    <property type="molecule type" value="Genomic_DNA"/>
</dbReference>